<feature type="compositionally biased region" description="Low complexity" evidence="1">
    <location>
        <begin position="41"/>
        <end position="69"/>
    </location>
</feature>
<name>A0A1X0FE50_MYCNT</name>
<evidence type="ECO:0000256" key="1">
    <source>
        <dbReference type="SAM" id="MobiDB-lite"/>
    </source>
</evidence>
<accession>A0A1X0FE50</accession>
<feature type="chain" id="PRO_5013004292" description="DUF3558 domain-containing protein" evidence="2">
    <location>
        <begin position="34"/>
        <end position="179"/>
    </location>
</feature>
<evidence type="ECO:0000313" key="4">
    <source>
        <dbReference type="Proteomes" id="UP000192760"/>
    </source>
</evidence>
<protein>
    <recommendedName>
        <fullName evidence="5">DUF3558 domain-containing protein</fullName>
    </recommendedName>
</protein>
<sequence>MGWRITFFDALPRLCAVMAVGCAGLMACGSQHAAPPKASGPASTTSSVPVSTSVPPSTPAAAPVSPSTTGQQPCVGLSICTPPPPDAEGNPPCYYSDGWRADGSGAGIEVWYFRDPKNPSQPDKVTALVRKKDGTNESQDANIGADQQVHRFEFPATAQSTVDEVLFVSGTGRCFVIGP</sequence>
<evidence type="ECO:0000313" key="3">
    <source>
        <dbReference type="EMBL" id="ORB00046.1"/>
    </source>
</evidence>
<gene>
    <name evidence="3" type="ORF">BST30_23515</name>
</gene>
<dbReference type="EMBL" id="MVHW01000036">
    <property type="protein sequence ID" value="ORB00046.1"/>
    <property type="molecule type" value="Genomic_DNA"/>
</dbReference>
<organism evidence="3 4">
    <name type="scientific">Mycobacterium mantenii</name>
    <dbReference type="NCBI Taxonomy" id="560555"/>
    <lineage>
        <taxon>Bacteria</taxon>
        <taxon>Bacillati</taxon>
        <taxon>Actinomycetota</taxon>
        <taxon>Actinomycetes</taxon>
        <taxon>Mycobacteriales</taxon>
        <taxon>Mycobacteriaceae</taxon>
        <taxon>Mycobacterium</taxon>
        <taxon>Mycobacterium avium complex (MAC)</taxon>
    </lineage>
</organism>
<evidence type="ECO:0000256" key="2">
    <source>
        <dbReference type="SAM" id="SignalP"/>
    </source>
</evidence>
<feature type="signal peptide" evidence="2">
    <location>
        <begin position="1"/>
        <end position="33"/>
    </location>
</feature>
<reference evidence="3 4" key="1">
    <citation type="submission" date="2017-02" db="EMBL/GenBank/DDBJ databases">
        <title>The new phylogeny of genus Mycobacterium.</title>
        <authorList>
            <person name="Tortoli E."/>
            <person name="Trovato A."/>
            <person name="Cirillo D.M."/>
        </authorList>
    </citation>
    <scope>NUCLEOTIDE SEQUENCE [LARGE SCALE GENOMIC DNA]</scope>
    <source>
        <strain evidence="3 4">DSM 45255</strain>
    </source>
</reference>
<feature type="region of interest" description="Disordered" evidence="1">
    <location>
        <begin position="33"/>
        <end position="72"/>
    </location>
</feature>
<evidence type="ECO:0008006" key="5">
    <source>
        <dbReference type="Google" id="ProtNLM"/>
    </source>
</evidence>
<dbReference type="AlphaFoldDB" id="A0A1X0FE50"/>
<dbReference type="PROSITE" id="PS51257">
    <property type="entry name" value="PROKAR_LIPOPROTEIN"/>
    <property type="match status" value="1"/>
</dbReference>
<dbReference type="Proteomes" id="UP000192760">
    <property type="component" value="Unassembled WGS sequence"/>
</dbReference>
<comment type="caution">
    <text evidence="3">The sequence shown here is derived from an EMBL/GenBank/DDBJ whole genome shotgun (WGS) entry which is preliminary data.</text>
</comment>
<keyword evidence="2" id="KW-0732">Signal</keyword>
<proteinExistence type="predicted"/>